<keyword evidence="2" id="KW-1185">Reference proteome</keyword>
<organism evidence="1 2">
    <name type="scientific">Microbacterium croceum</name>
    <dbReference type="NCBI Taxonomy" id="2851645"/>
    <lineage>
        <taxon>Bacteria</taxon>
        <taxon>Bacillati</taxon>
        <taxon>Actinomycetota</taxon>
        <taxon>Actinomycetes</taxon>
        <taxon>Micrococcales</taxon>
        <taxon>Microbacteriaceae</taxon>
        <taxon>Microbacterium</taxon>
    </lineage>
</organism>
<name>A0ABT0FFK7_9MICO</name>
<sequence length="221" mass="25503">MQLSDDDLTPAGGDEGFIDPTAMEEDLEAHFPGDRGTLDPEIRRVLVHLLQRRFISMERNRREWTLLIEHQQVIESRLNDIYLRLIIDHARGFAYKQQLRSDEVEMPVLLKDSPYSRTETLVLVHLRTVYQRESASGEGSVRIDIEDIEQTVLSYFADVDGGTAKQQRAIRSALDRLDREGIVQEETSGRYRITALVEIVLSAETLRELREWLRAQAVEAR</sequence>
<dbReference type="Pfam" id="PF13835">
    <property type="entry name" value="DUF4194"/>
    <property type="match status" value="1"/>
</dbReference>
<protein>
    <submittedName>
        <fullName evidence="1">DUF4194 domain-containing protein</fullName>
    </submittedName>
</protein>
<dbReference type="EMBL" id="JAHWXN010000001">
    <property type="protein sequence ID" value="MCK2036851.1"/>
    <property type="molecule type" value="Genomic_DNA"/>
</dbReference>
<dbReference type="InterPro" id="IPR025449">
    <property type="entry name" value="JetB"/>
</dbReference>
<evidence type="ECO:0000313" key="1">
    <source>
        <dbReference type="EMBL" id="MCK2036851.1"/>
    </source>
</evidence>
<evidence type="ECO:0000313" key="2">
    <source>
        <dbReference type="Proteomes" id="UP001300096"/>
    </source>
</evidence>
<dbReference type="Proteomes" id="UP001300096">
    <property type="component" value="Unassembled WGS sequence"/>
</dbReference>
<accession>A0ABT0FFK7</accession>
<proteinExistence type="predicted"/>
<gene>
    <name evidence="1" type="ORF">KZC51_11965</name>
</gene>
<comment type="caution">
    <text evidence="1">The sequence shown here is derived from an EMBL/GenBank/DDBJ whole genome shotgun (WGS) entry which is preliminary data.</text>
</comment>
<dbReference type="RefSeq" id="WP_372491776.1">
    <property type="nucleotide sequence ID" value="NZ_JAHWXN010000001.1"/>
</dbReference>
<reference evidence="1 2" key="1">
    <citation type="submission" date="2021-06" db="EMBL/GenBank/DDBJ databases">
        <title>Genome-based taxonomic framework of Microbacterium strains isolated from marine environment, the description of four new species and reclassification of four preexisting species.</title>
        <authorList>
            <person name="Lee S.D."/>
            <person name="Kim S.-M."/>
            <person name="Byeon Y.-S."/>
            <person name="Yang H.L."/>
            <person name="Kim I.S."/>
        </authorList>
    </citation>
    <scope>NUCLEOTIDE SEQUENCE [LARGE SCALE GENOMIC DNA]</scope>
    <source>
        <strain evidence="1 2">SSW1-49</strain>
    </source>
</reference>